<dbReference type="FunFam" id="2.40.128.20:FF:000001">
    <property type="entry name" value="Fatty acid-binding protein, adipocyte"/>
    <property type="match status" value="1"/>
</dbReference>
<dbReference type="GO" id="GO:0005504">
    <property type="term" value="F:fatty acid binding"/>
    <property type="evidence" value="ECO:0007669"/>
    <property type="project" value="UniProtKB-ARBA"/>
</dbReference>
<dbReference type="PROSITE" id="PS00214">
    <property type="entry name" value="FABP"/>
    <property type="match status" value="1"/>
</dbReference>
<feature type="compositionally biased region" description="Basic and acidic residues" evidence="11">
    <location>
        <begin position="517"/>
        <end position="527"/>
    </location>
</feature>
<dbReference type="PANTHER" id="PTHR46452:SF1">
    <property type="entry name" value="TRANSCRIPTION INITIATION FACTOR TFIID SUBUNIT 3"/>
    <property type="match status" value="1"/>
</dbReference>
<sequence length="1098" mass="121134">MSSFSRNVLKIVVAQICQTIGWQGIHTTPLEIMIDILHKYLQEIAQLTHRFSEHGGHTIPTLEDLALAFEDMGVSLKDLDEYVKNVEPVPCVFDVPKYPVPRESHLNFLKPGSREVVTRLVHVHEHLPPMFPELEEEEQSSKHSPLSLDVASPLTSPKANVFKRPGDPIESPAAKRARLMLEEEGRPLREISSVMMTTSGFISPAREGKLPEARTPPQPSNSRSNSPQPSSYPTVPPEVTGEKKPKKIPAKKTVEGIQKIDKENKKKVKRIKEMKESKPTDGRPKVKKLASMKELSKLKALKSGALRMMSHTMSAELGVGSKVSKVNAPQAQSKPPPPSDTSDVGSHQEDVKPPQITPPLFQPVSTSSVIKEVGKLRSEPDRQKLNIFKKITKIKEDKTEKLEHSVSRESSSVPINKVESNVKTSGVPPCANEPVVDKVNDIPEDKPLLIKANNSPKTNITVSPIVQTADGVPSRAIDRVSSLVPHQNLSSNDDYMFDNDLYPVNLPKTPDMPSIPERIETKPEPDKKPRKSRTKTRKEPKDKTQSTVTSKATNFKPEMVGLGGPRLPPMPGFANVLVPPVFPFFPNFHPVPGLIPPSLGHPLFPNQPILFGKNLPFPAMTHPLFSPPQKHLADVKEPPKLNLIPSLPSSSLPSSSLPLKLEPVETSVEPIPLVKEKTGEKVQQEKVPSGTTDVIVPKITLKLFTPDPRPLTPDEAPTRKIFIKPVIKKETETDQPQHFPSTEDVAPKRVESPELARISALLTRPPKPKSSSKTPLPKPELCLDTVVPSPSISSAGPSLKKSETKQIHKKVTSIVDPPKEPLAFYYVKLNPETRVDFPANVAQQVTAAKAGPSKRQDTLSADADGNKVWICPACGGKDDGSPMIGCDHCDAWYHWPSVFSYASSWSFSKSLSRTRLSDTQYALIFVLVKILPELNKSIRAGVGCVLRLRIFSRHAVLSRLFGTPSIMEAFLGKKYKLVSSENFDEYMKALGVGLVTRKMGNALSPVIEMTEAGGVYTLKTSTTFRSTEITAKLGVEFDEETADGRKVKSLLTLENNKLVHVQKGEKDTTLIREFSPEQVKATMTVDDIVCTRIYKAVE</sequence>
<comment type="subcellular location">
    <subcellularLocation>
        <location evidence="1">Nucleus</location>
    </subcellularLocation>
</comment>
<dbReference type="Gene3D" id="3.30.40.10">
    <property type="entry name" value="Zinc/RING finger domain, C3HC4 (zinc finger)"/>
    <property type="match status" value="1"/>
</dbReference>
<evidence type="ECO:0000256" key="9">
    <source>
        <dbReference type="ARBA" id="ARBA00081149"/>
    </source>
</evidence>
<feature type="compositionally biased region" description="Low complexity" evidence="11">
    <location>
        <begin position="761"/>
        <end position="775"/>
    </location>
</feature>
<evidence type="ECO:0000256" key="11">
    <source>
        <dbReference type="SAM" id="MobiDB-lite"/>
    </source>
</evidence>
<gene>
    <name evidence="13" type="ORF">TPSB3V08_LOCUS1031</name>
</gene>
<feature type="compositionally biased region" description="Basic and acidic residues" evidence="11">
    <location>
        <begin position="398"/>
        <end position="407"/>
    </location>
</feature>
<evidence type="ECO:0000259" key="12">
    <source>
        <dbReference type="PROSITE" id="PS00214"/>
    </source>
</evidence>
<feature type="region of interest" description="Disordered" evidence="11">
    <location>
        <begin position="202"/>
        <end position="287"/>
    </location>
</feature>
<proteinExistence type="inferred from homology"/>
<protein>
    <recommendedName>
        <fullName evidence="8">Fatty acid-binding protein, muscle</fullName>
    </recommendedName>
    <alternativeName>
        <fullName evidence="9">M-FABP</fullName>
    </alternativeName>
</protein>
<comment type="function">
    <text evidence="7">Binds fatty acids in a 1:1 molar ratio.</text>
</comment>
<evidence type="ECO:0000313" key="13">
    <source>
        <dbReference type="EMBL" id="CAD7397207.1"/>
    </source>
</evidence>
<evidence type="ECO:0000256" key="5">
    <source>
        <dbReference type="ARBA" id="ARBA00023163"/>
    </source>
</evidence>
<dbReference type="InterPro" id="IPR011011">
    <property type="entry name" value="Znf_FYVE_PHD"/>
</dbReference>
<feature type="compositionally biased region" description="Basic and acidic residues" evidence="11">
    <location>
        <begin position="745"/>
        <end position="754"/>
    </location>
</feature>
<feature type="compositionally biased region" description="Basic and acidic residues" evidence="11">
    <location>
        <begin position="252"/>
        <end position="264"/>
    </location>
</feature>
<dbReference type="CDD" id="cd19852">
    <property type="entry name" value="FABP_pancrustacea"/>
    <property type="match status" value="1"/>
</dbReference>
<keyword evidence="5" id="KW-0804">Transcription</keyword>
<evidence type="ECO:0000256" key="10">
    <source>
        <dbReference type="RuleBase" id="RU003696"/>
    </source>
</evidence>
<name>A0A7R9CJD0_TIMPO</name>
<feature type="region of interest" description="Disordered" evidence="11">
    <location>
        <begin position="133"/>
        <end position="171"/>
    </location>
</feature>
<dbReference type="InterPro" id="IPR006565">
    <property type="entry name" value="BTP"/>
</dbReference>
<dbReference type="InterPro" id="IPR013083">
    <property type="entry name" value="Znf_RING/FYVE/PHD"/>
</dbReference>
<dbReference type="InterPro" id="IPR009072">
    <property type="entry name" value="Histone-fold"/>
</dbReference>
<dbReference type="Gene3D" id="1.10.20.10">
    <property type="entry name" value="Histone, subunit A"/>
    <property type="match status" value="1"/>
</dbReference>
<feature type="compositionally biased region" description="Basic and acidic residues" evidence="11">
    <location>
        <begin position="271"/>
        <end position="284"/>
    </location>
</feature>
<dbReference type="GO" id="GO:0046982">
    <property type="term" value="F:protein heterodimerization activity"/>
    <property type="evidence" value="ECO:0007669"/>
    <property type="project" value="InterPro"/>
</dbReference>
<feature type="compositionally biased region" description="Low complexity" evidence="11">
    <location>
        <begin position="220"/>
        <end position="233"/>
    </location>
</feature>
<dbReference type="AlphaFoldDB" id="A0A7R9CJD0"/>
<dbReference type="Gene3D" id="2.40.128.20">
    <property type="match status" value="1"/>
</dbReference>
<dbReference type="GO" id="GO:0005669">
    <property type="term" value="C:transcription factor TFIID complex"/>
    <property type="evidence" value="ECO:0007669"/>
    <property type="project" value="TreeGrafter"/>
</dbReference>
<dbReference type="EMBL" id="OD000355">
    <property type="protein sequence ID" value="CAD7397207.1"/>
    <property type="molecule type" value="Genomic_DNA"/>
</dbReference>
<feature type="compositionally biased region" description="Polar residues" evidence="11">
    <location>
        <begin position="408"/>
        <end position="424"/>
    </location>
</feature>
<dbReference type="SMART" id="SM00576">
    <property type="entry name" value="BTP"/>
    <property type="match status" value="1"/>
</dbReference>
<dbReference type="PANTHER" id="PTHR46452">
    <property type="entry name" value="TRANSCRIPTION INITIATION FACTOR TFIID SUBUNIT 3"/>
    <property type="match status" value="1"/>
</dbReference>
<organism evidence="13">
    <name type="scientific">Timema poppense</name>
    <name type="common">Walking stick</name>
    <dbReference type="NCBI Taxonomy" id="170557"/>
    <lineage>
        <taxon>Eukaryota</taxon>
        <taxon>Metazoa</taxon>
        <taxon>Ecdysozoa</taxon>
        <taxon>Arthropoda</taxon>
        <taxon>Hexapoda</taxon>
        <taxon>Insecta</taxon>
        <taxon>Pterygota</taxon>
        <taxon>Neoptera</taxon>
        <taxon>Polyneoptera</taxon>
        <taxon>Phasmatodea</taxon>
        <taxon>Timematodea</taxon>
        <taxon>Timematoidea</taxon>
        <taxon>Timematidae</taxon>
        <taxon>Timema</taxon>
    </lineage>
</organism>
<keyword evidence="6" id="KW-0539">Nucleus</keyword>
<dbReference type="InterPro" id="IPR012674">
    <property type="entry name" value="Calycin"/>
</dbReference>
<dbReference type="SUPFAM" id="SSF57903">
    <property type="entry name" value="FYVE/PHD zinc finger"/>
    <property type="match status" value="1"/>
</dbReference>
<evidence type="ECO:0000256" key="4">
    <source>
        <dbReference type="ARBA" id="ARBA00023121"/>
    </source>
</evidence>
<dbReference type="PRINTS" id="PR00178">
    <property type="entry name" value="FATTYACIDBP"/>
</dbReference>
<keyword evidence="4" id="KW-0446">Lipid-binding</keyword>
<dbReference type="Pfam" id="PF00061">
    <property type="entry name" value="Lipocalin"/>
    <property type="match status" value="1"/>
</dbReference>
<feature type="region of interest" description="Disordered" evidence="11">
    <location>
        <begin position="398"/>
        <end position="438"/>
    </location>
</feature>
<evidence type="ECO:0000256" key="8">
    <source>
        <dbReference type="ARBA" id="ARBA00072951"/>
    </source>
</evidence>
<keyword evidence="10" id="KW-0813">Transport</keyword>
<comment type="similarity">
    <text evidence="2 10">Belongs to the calycin superfamily. Fatty-acid binding protein (FABP) family.</text>
</comment>
<dbReference type="CDD" id="cd15522">
    <property type="entry name" value="PHD_TAF3"/>
    <property type="match status" value="1"/>
</dbReference>
<dbReference type="SUPFAM" id="SSF50814">
    <property type="entry name" value="Lipocalins"/>
    <property type="match status" value="1"/>
</dbReference>
<dbReference type="GO" id="GO:0002039">
    <property type="term" value="F:p53 binding"/>
    <property type="evidence" value="ECO:0007669"/>
    <property type="project" value="TreeGrafter"/>
</dbReference>
<evidence type="ECO:0000256" key="6">
    <source>
        <dbReference type="ARBA" id="ARBA00023242"/>
    </source>
</evidence>
<feature type="region of interest" description="Disordered" evidence="11">
    <location>
        <begin position="316"/>
        <end position="364"/>
    </location>
</feature>
<feature type="region of interest" description="Disordered" evidence="11">
    <location>
        <begin position="729"/>
        <end position="808"/>
    </location>
</feature>
<evidence type="ECO:0000256" key="7">
    <source>
        <dbReference type="ARBA" id="ARBA00057009"/>
    </source>
</evidence>
<dbReference type="InterPro" id="IPR000566">
    <property type="entry name" value="Lipocln_cytosolic_FA-bd_dom"/>
</dbReference>
<reference evidence="13" key="1">
    <citation type="submission" date="2020-11" db="EMBL/GenBank/DDBJ databases">
        <authorList>
            <person name="Tran Van P."/>
        </authorList>
    </citation>
    <scope>NUCLEOTIDE SEQUENCE</scope>
</reference>
<evidence type="ECO:0000256" key="1">
    <source>
        <dbReference type="ARBA" id="ARBA00004123"/>
    </source>
</evidence>
<feature type="domain" description="Cytosolic fatty-acid binding proteins" evidence="12">
    <location>
        <begin position="973"/>
        <end position="990"/>
    </location>
</feature>
<evidence type="ECO:0000256" key="2">
    <source>
        <dbReference type="ARBA" id="ARBA00008390"/>
    </source>
</evidence>
<accession>A0A7R9CJD0</accession>
<evidence type="ECO:0000256" key="3">
    <source>
        <dbReference type="ARBA" id="ARBA00023015"/>
    </source>
</evidence>
<dbReference type="GO" id="GO:0045944">
    <property type="term" value="P:positive regulation of transcription by RNA polymerase II"/>
    <property type="evidence" value="ECO:0007669"/>
    <property type="project" value="TreeGrafter"/>
</dbReference>
<dbReference type="Pfam" id="PF07524">
    <property type="entry name" value="Bromo_TP"/>
    <property type="match status" value="1"/>
</dbReference>
<dbReference type="InterPro" id="IPR000463">
    <property type="entry name" value="Fatty_acid-bd"/>
</dbReference>
<dbReference type="CDD" id="cd22916">
    <property type="entry name" value="HFD_TAF3"/>
    <property type="match status" value="1"/>
</dbReference>
<keyword evidence="3" id="KW-0805">Transcription regulation</keyword>
<feature type="region of interest" description="Disordered" evidence="11">
    <location>
        <begin position="501"/>
        <end position="562"/>
    </location>
</feature>